<dbReference type="GO" id="GO:0006302">
    <property type="term" value="P:double-strand break repair"/>
    <property type="evidence" value="ECO:0007669"/>
    <property type="project" value="TreeGrafter"/>
</dbReference>
<sequence>MNDLFSLPEYSAQEELLRLERIAQKVTSSFPNPVAHVAVDVPHVHMNTLFDYRIPEKYAQVPVGARVMVEFGSGKAQGFIVGRSDSSKFSSTLRPLKKVVSPVPVLDADIYRLAQAVSQRQSSTLSHCLRLAIPQRHARAEKEFLETDHIKETYRFNTDTQAWHNYSGGKELLEKLRDGNVIQAITQVRSVDSVIALAQTVVAIVAESHKSVIFVVPTAQQAHIYAEQLQRNLGIRVATMISDNTPEVRYRQFLDVKSGDIRVVVGTRSAAWAPAQNLGLVILLDDHHRAHEEPHNPYIHTRELLMERSRLTPCSFLSFNYGPSVELAWYVKNSASAQILLPAQRRDPHALAQVLAASSLAYEGERWSRMPSAVFTVVREGLTRGDVVVIVPRTGYIPIVACARCREVATCHICDGKLGIAGPDQPARCQRCGVTIMSFTCRHCRGTQLKPVRIGSHRTAQEIGRAFRNVPIHLAGVGQEISPADDEHRIVVSTAGQLPRIKSGFAAGVILDAGYMLRSENLDAEVYFLRALAHITTIIQPRSQGGQLLIVGDVPAQLILTIKNWDMYGWAAKALLEREELLLPPAYVWVQVTGTMKVLRHFLSILQSLAHDAGLSSEDSSLAALLGAGADELIPGVRVIGPYPGGQDSDLHVYLAFPQHEREKITLLISQAHRIISVQKLGRITIKMDTSV</sequence>
<evidence type="ECO:0000256" key="1">
    <source>
        <dbReference type="ARBA" id="ARBA00022741"/>
    </source>
</evidence>
<evidence type="ECO:0000313" key="5">
    <source>
        <dbReference type="EMBL" id="QJC21763.1"/>
    </source>
</evidence>
<dbReference type="InterPro" id="IPR027417">
    <property type="entry name" value="P-loop_NTPase"/>
</dbReference>
<dbReference type="SUPFAM" id="SSF52540">
    <property type="entry name" value="P-loop containing nucleoside triphosphate hydrolases"/>
    <property type="match status" value="1"/>
</dbReference>
<evidence type="ECO:0000256" key="2">
    <source>
        <dbReference type="ARBA" id="ARBA00022840"/>
    </source>
</evidence>
<dbReference type="AlphaFoldDB" id="A0A6H2EKZ5"/>
<gene>
    <name evidence="5" type="ORF">HC352_04075</name>
</gene>
<organism evidence="5 6">
    <name type="scientific">Arcanobacterium buesumense</name>
    <dbReference type="NCBI Taxonomy" id="2722751"/>
    <lineage>
        <taxon>Bacteria</taxon>
        <taxon>Bacillati</taxon>
        <taxon>Actinomycetota</taxon>
        <taxon>Actinomycetes</taxon>
        <taxon>Actinomycetales</taxon>
        <taxon>Actinomycetaceae</taxon>
        <taxon>Arcanobacterium</taxon>
    </lineage>
</organism>
<dbReference type="InterPro" id="IPR042115">
    <property type="entry name" value="PriA_3primeBD_sf"/>
</dbReference>
<keyword evidence="2" id="KW-0067">ATP-binding</keyword>
<feature type="domain" description="Primosomal protein N' 3' DNA-binding" evidence="4">
    <location>
        <begin position="37"/>
        <end position="134"/>
    </location>
</feature>
<dbReference type="EMBL" id="CP050804">
    <property type="protein sequence ID" value="QJC21763.1"/>
    <property type="molecule type" value="Genomic_DNA"/>
</dbReference>
<keyword evidence="6" id="KW-1185">Reference proteome</keyword>
<dbReference type="GO" id="GO:0003677">
    <property type="term" value="F:DNA binding"/>
    <property type="evidence" value="ECO:0007669"/>
    <property type="project" value="UniProtKB-KW"/>
</dbReference>
<reference evidence="5 6" key="1">
    <citation type="submission" date="2020-03" db="EMBL/GenBank/DDBJ databases">
        <title>Complete genome of Arcanobacterium buesumensis sp. nov. strain 2701.</title>
        <authorList>
            <person name="Borowiak M."/>
            <person name="Alssahen M."/>
            <person name="Laemmler C."/>
            <person name="Malorny B."/>
            <person name="Hassan A."/>
            <person name="Prenger-Berninghoff E."/>
            <person name="Ploetz M."/>
            <person name="Abdulmawjood A."/>
        </authorList>
    </citation>
    <scope>NUCLEOTIDE SEQUENCE [LARGE SCALE GENOMIC DNA]</scope>
    <source>
        <strain evidence="5 6">2701</strain>
    </source>
</reference>
<evidence type="ECO:0000259" key="4">
    <source>
        <dbReference type="Pfam" id="PF17764"/>
    </source>
</evidence>
<dbReference type="Pfam" id="PF17764">
    <property type="entry name" value="PriA_3primeBD"/>
    <property type="match status" value="1"/>
</dbReference>
<dbReference type="Gene3D" id="3.40.50.300">
    <property type="entry name" value="P-loop containing nucleotide triphosphate hydrolases"/>
    <property type="match status" value="1"/>
</dbReference>
<dbReference type="PANTHER" id="PTHR30580">
    <property type="entry name" value="PRIMOSOMAL PROTEIN N"/>
    <property type="match status" value="1"/>
</dbReference>
<dbReference type="Gene3D" id="3.40.1440.60">
    <property type="entry name" value="PriA, 3(prime) DNA-binding domain"/>
    <property type="match status" value="1"/>
</dbReference>
<dbReference type="Proteomes" id="UP000502298">
    <property type="component" value="Chromosome"/>
</dbReference>
<keyword evidence="1" id="KW-0547">Nucleotide-binding</keyword>
<evidence type="ECO:0000313" key="6">
    <source>
        <dbReference type="Proteomes" id="UP000502298"/>
    </source>
</evidence>
<dbReference type="GO" id="GO:0006310">
    <property type="term" value="P:DNA recombination"/>
    <property type="evidence" value="ECO:0007669"/>
    <property type="project" value="TreeGrafter"/>
</dbReference>
<dbReference type="GO" id="GO:0005524">
    <property type="term" value="F:ATP binding"/>
    <property type="evidence" value="ECO:0007669"/>
    <property type="project" value="UniProtKB-KW"/>
</dbReference>
<evidence type="ECO:0000256" key="3">
    <source>
        <dbReference type="ARBA" id="ARBA00023125"/>
    </source>
</evidence>
<dbReference type="GO" id="GO:0006270">
    <property type="term" value="P:DNA replication initiation"/>
    <property type="evidence" value="ECO:0007669"/>
    <property type="project" value="TreeGrafter"/>
</dbReference>
<dbReference type="InterPro" id="IPR041222">
    <property type="entry name" value="PriA_3primeBD"/>
</dbReference>
<dbReference type="GO" id="GO:0043138">
    <property type="term" value="F:3'-5' DNA helicase activity"/>
    <property type="evidence" value="ECO:0007669"/>
    <property type="project" value="TreeGrafter"/>
</dbReference>
<protein>
    <recommendedName>
        <fullName evidence="4">Primosomal protein N' 3' DNA-binding domain-containing protein</fullName>
    </recommendedName>
</protein>
<dbReference type="KEGG" id="arca:HC352_04075"/>
<name>A0A6H2EKZ5_9ACTO</name>
<dbReference type="RefSeq" id="WP_168917703.1">
    <property type="nucleotide sequence ID" value="NZ_CP050804.1"/>
</dbReference>
<proteinExistence type="predicted"/>
<dbReference type="PANTHER" id="PTHR30580:SF0">
    <property type="entry name" value="PRIMOSOMAL PROTEIN N"/>
    <property type="match status" value="1"/>
</dbReference>
<keyword evidence="3" id="KW-0238">DNA-binding</keyword>
<accession>A0A6H2EKZ5</accession>